<keyword evidence="1" id="KW-0175">Coiled coil</keyword>
<organism evidence="3 4">
    <name type="scientific">Acrasis kona</name>
    <dbReference type="NCBI Taxonomy" id="1008807"/>
    <lineage>
        <taxon>Eukaryota</taxon>
        <taxon>Discoba</taxon>
        <taxon>Heterolobosea</taxon>
        <taxon>Tetramitia</taxon>
        <taxon>Eutetramitia</taxon>
        <taxon>Acrasidae</taxon>
        <taxon>Acrasis</taxon>
    </lineage>
</organism>
<evidence type="ECO:0000313" key="4">
    <source>
        <dbReference type="Proteomes" id="UP001431209"/>
    </source>
</evidence>
<proteinExistence type="predicted"/>
<comment type="caution">
    <text evidence="3">The sequence shown here is derived from an EMBL/GenBank/DDBJ whole genome shotgun (WGS) entry which is preliminary data.</text>
</comment>
<dbReference type="Proteomes" id="UP001431209">
    <property type="component" value="Unassembled WGS sequence"/>
</dbReference>
<feature type="coiled-coil region" evidence="1">
    <location>
        <begin position="72"/>
        <end position="249"/>
    </location>
</feature>
<dbReference type="AlphaFoldDB" id="A0AAW2YI11"/>
<name>A0AAW2YI11_9EUKA</name>
<feature type="region of interest" description="Disordered" evidence="2">
    <location>
        <begin position="1"/>
        <end position="72"/>
    </location>
</feature>
<protein>
    <submittedName>
        <fullName evidence="3">BZRAP1</fullName>
    </submittedName>
</protein>
<evidence type="ECO:0000256" key="2">
    <source>
        <dbReference type="SAM" id="MobiDB-lite"/>
    </source>
</evidence>
<gene>
    <name evidence="3" type="ORF">AKO1_006062</name>
</gene>
<evidence type="ECO:0000313" key="3">
    <source>
        <dbReference type="EMBL" id="KAL0476590.1"/>
    </source>
</evidence>
<evidence type="ECO:0000256" key="1">
    <source>
        <dbReference type="SAM" id="Coils"/>
    </source>
</evidence>
<dbReference type="EMBL" id="JAOPGA020000059">
    <property type="protein sequence ID" value="KAL0476590.1"/>
    <property type="molecule type" value="Genomic_DNA"/>
</dbReference>
<feature type="compositionally biased region" description="Polar residues" evidence="2">
    <location>
        <begin position="44"/>
        <end position="59"/>
    </location>
</feature>
<reference evidence="3 4" key="1">
    <citation type="submission" date="2024-03" db="EMBL/GenBank/DDBJ databases">
        <title>The Acrasis kona genome and developmental transcriptomes reveal deep origins of eukaryotic multicellular pathways.</title>
        <authorList>
            <person name="Sheikh S."/>
            <person name="Fu C.-J."/>
            <person name="Brown M.W."/>
            <person name="Baldauf S.L."/>
        </authorList>
    </citation>
    <scope>NUCLEOTIDE SEQUENCE [LARGE SCALE GENOMIC DNA]</scope>
    <source>
        <strain evidence="3 4">ATCC MYA-3509</strain>
    </source>
</reference>
<accession>A0AAW2YI11</accession>
<sequence>MTKKHKRATPKNSESPEDHTSENLQENNDVIIENENVHDDSHITKPSQNEEVSKLNESPESGPFSEEIVKDNDDLKKTSLELTAALELVEERNKELSTLTVEVESLRKQNDKCNENLSLQAENIVQLSKDRDYYQNMYNMATKEIANNARELEIKIQQMSDQVQEESNKQIIHMGEKYMKEKDKLVIQNKRLTQQVKDLTQELSETKQTCEKLQHTITHNESYKKQQEEQRLEQEQSRIQQELLEQVERFKILQKRHAYVHKSHIHNILRGLFYKKMNRPMVTNF</sequence>
<keyword evidence="4" id="KW-1185">Reference proteome</keyword>